<evidence type="ECO:0000313" key="3">
    <source>
        <dbReference type="EMBL" id="MFD2464848.1"/>
    </source>
</evidence>
<evidence type="ECO:0000259" key="2">
    <source>
        <dbReference type="Pfam" id="PF07995"/>
    </source>
</evidence>
<feature type="region of interest" description="Disordered" evidence="1">
    <location>
        <begin position="308"/>
        <end position="330"/>
    </location>
</feature>
<name>A0ABW5GV80_9PSEU</name>
<dbReference type="InterPro" id="IPR011042">
    <property type="entry name" value="6-blade_b-propeller_TolB-like"/>
</dbReference>
<reference evidence="4" key="1">
    <citation type="journal article" date="2019" name="Int. J. Syst. Evol. Microbiol.">
        <title>The Global Catalogue of Microorganisms (GCM) 10K type strain sequencing project: providing services to taxonomists for standard genome sequencing and annotation.</title>
        <authorList>
            <consortium name="The Broad Institute Genomics Platform"/>
            <consortium name="The Broad Institute Genome Sequencing Center for Infectious Disease"/>
            <person name="Wu L."/>
            <person name="Ma J."/>
        </authorList>
    </citation>
    <scope>NUCLEOTIDE SEQUENCE [LARGE SCALE GENOMIC DNA]</scope>
    <source>
        <strain evidence="4">CGMCC 4.7643</strain>
    </source>
</reference>
<feature type="domain" description="Glucose/Sorbosone dehydrogenase" evidence="2">
    <location>
        <begin position="26"/>
        <end position="314"/>
    </location>
</feature>
<dbReference type="Proteomes" id="UP001597419">
    <property type="component" value="Unassembled WGS sequence"/>
</dbReference>
<dbReference type="InterPro" id="IPR012938">
    <property type="entry name" value="Glc/Sorbosone_DH"/>
</dbReference>
<evidence type="ECO:0000313" key="4">
    <source>
        <dbReference type="Proteomes" id="UP001597419"/>
    </source>
</evidence>
<comment type="caution">
    <text evidence="3">The sequence shown here is derived from an EMBL/GenBank/DDBJ whole genome shotgun (WGS) entry which is preliminary data.</text>
</comment>
<organism evidence="3 4">
    <name type="scientific">Amycolatopsis samaneae</name>
    <dbReference type="NCBI Taxonomy" id="664691"/>
    <lineage>
        <taxon>Bacteria</taxon>
        <taxon>Bacillati</taxon>
        <taxon>Actinomycetota</taxon>
        <taxon>Actinomycetes</taxon>
        <taxon>Pseudonocardiales</taxon>
        <taxon>Pseudonocardiaceae</taxon>
        <taxon>Amycolatopsis</taxon>
    </lineage>
</organism>
<dbReference type="Pfam" id="PF07995">
    <property type="entry name" value="GSDH"/>
    <property type="match status" value="1"/>
</dbReference>
<evidence type="ECO:0000256" key="1">
    <source>
        <dbReference type="SAM" id="MobiDB-lite"/>
    </source>
</evidence>
<sequence>MATGLAVPVPAGAAPQAVRTIAGNLAVPWGLAFLPDGTALTTERTTGRVLSIKGGVATEVARIPGVRPSGEGGLLGIAVSPDYATDGWLFVYYTAASDNRIARFKLGGAAPQPILTGIAKNSFHDGGGLAFGPDRMLYATTGDAGNRPSAQDLNSLNGKILRLRPDGTAAPGNPFNSRVYSYGHRNVQGVTWSPEGRMYASEFGDQTWDELNRIEAGGNYGWPSCEGKCGDPSYVDPLLVWPTRQASPSGIAVHKGYVYLAALAGRRLWRAQLTGDGGVGQPQSLYQGTYGRLRAAAVAPDGTLWFSTSNRDGRGSPGPSDDRILSTDGT</sequence>
<dbReference type="SUPFAM" id="SSF50952">
    <property type="entry name" value="Soluble quinoprotein glucose dehydrogenase"/>
    <property type="match status" value="1"/>
</dbReference>
<gene>
    <name evidence="3" type="ORF">ACFSYJ_39955</name>
</gene>
<dbReference type="InterPro" id="IPR011041">
    <property type="entry name" value="Quinoprot_gluc/sorb_DH_b-prop"/>
</dbReference>
<feature type="compositionally biased region" description="Basic and acidic residues" evidence="1">
    <location>
        <begin position="320"/>
        <end position="330"/>
    </location>
</feature>
<dbReference type="RefSeq" id="WP_345399686.1">
    <property type="nucleotide sequence ID" value="NZ_BAABHG010000010.1"/>
</dbReference>
<keyword evidence="4" id="KW-1185">Reference proteome</keyword>
<dbReference type="PANTHER" id="PTHR19328:SF13">
    <property type="entry name" value="HIPL1 PROTEIN"/>
    <property type="match status" value="1"/>
</dbReference>
<dbReference type="EMBL" id="JBHUKU010000028">
    <property type="protein sequence ID" value="MFD2464848.1"/>
    <property type="molecule type" value="Genomic_DNA"/>
</dbReference>
<dbReference type="PANTHER" id="PTHR19328">
    <property type="entry name" value="HEDGEHOG-INTERACTING PROTEIN"/>
    <property type="match status" value="1"/>
</dbReference>
<accession>A0ABW5GV80</accession>
<protein>
    <submittedName>
        <fullName evidence="3">PQQ-dependent sugar dehydrogenase</fullName>
    </submittedName>
</protein>
<dbReference type="Gene3D" id="2.120.10.30">
    <property type="entry name" value="TolB, C-terminal domain"/>
    <property type="match status" value="1"/>
</dbReference>
<proteinExistence type="predicted"/>